<comment type="caution">
    <text evidence="2">The sequence shown here is derived from an EMBL/GenBank/DDBJ whole genome shotgun (WGS) entry which is preliminary data.</text>
</comment>
<evidence type="ECO:0000313" key="2">
    <source>
        <dbReference type="EMBL" id="TSC91874.1"/>
    </source>
</evidence>
<gene>
    <name evidence="2" type="ORF">CEN91_583</name>
</gene>
<dbReference type="EMBL" id="VMGI01000094">
    <property type="protein sequence ID" value="TSC91874.1"/>
    <property type="molecule type" value="Genomic_DNA"/>
</dbReference>
<keyword evidence="1" id="KW-0812">Transmembrane</keyword>
<dbReference type="InterPro" id="IPR036249">
    <property type="entry name" value="Thioredoxin-like_sf"/>
</dbReference>
<organism evidence="2 3">
    <name type="scientific">Candidatus Berkelbacteria bacterium Licking1014_85</name>
    <dbReference type="NCBI Taxonomy" id="2017148"/>
    <lineage>
        <taxon>Bacteria</taxon>
        <taxon>Candidatus Berkelbacteria</taxon>
    </lineage>
</organism>
<dbReference type="Proteomes" id="UP000315589">
    <property type="component" value="Unassembled WGS sequence"/>
</dbReference>
<accession>A0A554LG74</accession>
<reference evidence="2 3" key="1">
    <citation type="submission" date="2017-07" db="EMBL/GenBank/DDBJ databases">
        <title>Mechanisms for carbon and nitrogen cycling indicate functional differentiation within the Candidate Phyla Radiation.</title>
        <authorList>
            <person name="Danczak R.E."/>
            <person name="Johnston M.D."/>
            <person name="Kenah C."/>
            <person name="Slattery M."/>
            <person name="Wrighton K.C."/>
            <person name="Wilkins M.J."/>
        </authorList>
    </citation>
    <scope>NUCLEOTIDE SEQUENCE [LARGE SCALE GENOMIC DNA]</scope>
    <source>
        <strain evidence="2">Licking1014_85</strain>
    </source>
</reference>
<dbReference type="AlphaFoldDB" id="A0A554LG74"/>
<protein>
    <recommendedName>
        <fullName evidence="4">Thioredoxin domain-containing protein</fullName>
    </recommendedName>
</protein>
<feature type="transmembrane region" description="Helical" evidence="1">
    <location>
        <begin position="203"/>
        <end position="226"/>
    </location>
</feature>
<keyword evidence="1" id="KW-0472">Membrane</keyword>
<feature type="transmembrane region" description="Helical" evidence="1">
    <location>
        <begin position="165"/>
        <end position="191"/>
    </location>
</feature>
<feature type="transmembrane region" description="Helical" evidence="1">
    <location>
        <begin position="294"/>
        <end position="322"/>
    </location>
</feature>
<evidence type="ECO:0000313" key="3">
    <source>
        <dbReference type="Proteomes" id="UP000315589"/>
    </source>
</evidence>
<keyword evidence="1" id="KW-1133">Transmembrane helix</keyword>
<evidence type="ECO:0008006" key="4">
    <source>
        <dbReference type="Google" id="ProtNLM"/>
    </source>
</evidence>
<sequence>MKKNILFLLTILFLSLIIKPDFIFAQQNNLIPEEAALIEINFFYSKTCPHCLAEEKFLEKIEEKYPQVKINRYLINEQISQDPLKKLCEECNTEKYIGLVPLTFVEKDFFPGFDNQEGIGKQIEESIQKQIKEINFSQDKEKRKIHIPFINGIEINKYSLPLQAMVLGFFDGFNVCSLEALILILGLVLVLRSRKKILIFGGIYILTTTFIYAILIIFWSHLFFLLAPYLKIMRVLIGLLGIFGGIYFLRQFIKFKKYGPHCQLKPGKGIIAKFSLKIQTLFKKSKNIITITSAIFLFAAIITIIEFPCSAVIPVFFAGILAEAKLPAFFSFLYIAIYMLFYMLDEIIIFLLALFTMTIRLSSSNFMTWITLIEAIIFFLFGAYYLFG</sequence>
<feature type="transmembrane region" description="Helical" evidence="1">
    <location>
        <begin position="232"/>
        <end position="249"/>
    </location>
</feature>
<proteinExistence type="predicted"/>
<feature type="transmembrane region" description="Helical" evidence="1">
    <location>
        <begin position="366"/>
        <end position="387"/>
    </location>
</feature>
<feature type="transmembrane region" description="Helical" evidence="1">
    <location>
        <begin position="328"/>
        <end position="354"/>
    </location>
</feature>
<dbReference type="SUPFAM" id="SSF52833">
    <property type="entry name" value="Thioredoxin-like"/>
    <property type="match status" value="2"/>
</dbReference>
<evidence type="ECO:0000256" key="1">
    <source>
        <dbReference type="SAM" id="Phobius"/>
    </source>
</evidence>
<dbReference type="Gene3D" id="3.40.30.10">
    <property type="entry name" value="Glutaredoxin"/>
    <property type="match status" value="1"/>
</dbReference>
<name>A0A554LG74_9BACT</name>